<dbReference type="EMBL" id="OMOI01000001">
    <property type="protein sequence ID" value="SPF77059.1"/>
    <property type="molecule type" value="Genomic_DNA"/>
</dbReference>
<dbReference type="RefSeq" id="WP_108857018.1">
    <property type="nucleotide sequence ID" value="NZ_OMOI01000001.1"/>
</dbReference>
<sequence length="86" mass="9584">MNLKHIIPLSAFTICALAQTAHVIDISATGNEDPLMRVCIEGETEERVDYSLTDQIDACTILIERNDEGKAAALQSRAWHFEALKR</sequence>
<evidence type="ECO:0000313" key="1">
    <source>
        <dbReference type="EMBL" id="SPF77059.1"/>
    </source>
</evidence>
<evidence type="ECO:0000313" key="2">
    <source>
        <dbReference type="Proteomes" id="UP000244911"/>
    </source>
</evidence>
<dbReference type="AlphaFoldDB" id="A0A2R8AMF0"/>
<keyword evidence="2" id="KW-1185">Reference proteome</keyword>
<protein>
    <submittedName>
        <fullName evidence="1">Uncharacterized protein</fullName>
    </submittedName>
</protein>
<accession>A0A2R8AMF0</accession>
<proteinExistence type="predicted"/>
<organism evidence="1 2">
    <name type="scientific">Aliiroseovarius pelagivivens</name>
    <dbReference type="NCBI Taxonomy" id="1639690"/>
    <lineage>
        <taxon>Bacteria</taxon>
        <taxon>Pseudomonadati</taxon>
        <taxon>Pseudomonadota</taxon>
        <taxon>Alphaproteobacteria</taxon>
        <taxon>Rhodobacterales</taxon>
        <taxon>Paracoccaceae</taxon>
        <taxon>Aliiroseovarius</taxon>
    </lineage>
</organism>
<reference evidence="1 2" key="1">
    <citation type="submission" date="2018-03" db="EMBL/GenBank/DDBJ databases">
        <authorList>
            <person name="Keele B.F."/>
        </authorList>
    </citation>
    <scope>NUCLEOTIDE SEQUENCE [LARGE SCALE GENOMIC DNA]</scope>
    <source>
        <strain evidence="1 2">CECT 8811</strain>
    </source>
</reference>
<name>A0A2R8AMF0_9RHOB</name>
<gene>
    <name evidence="1" type="ORF">ALP8811_02081</name>
</gene>
<dbReference type="Proteomes" id="UP000244911">
    <property type="component" value="Unassembled WGS sequence"/>
</dbReference>